<feature type="non-terminal residue" evidence="1">
    <location>
        <position position="1"/>
    </location>
</feature>
<sequence>NLSKGEDGRQATEVRAITLPFETDGTRDLDVRGKGHQGLGNCFRTLLNNSYCPCHVPTSGWNLALQENVLHHLWGALLKGLLPEVEIMFPLTC</sequence>
<organism evidence="1 2">
    <name type="scientific">Saguinus oedipus</name>
    <name type="common">Cotton-top tamarin</name>
    <name type="synonym">Oedipomidas oedipus</name>
    <dbReference type="NCBI Taxonomy" id="9490"/>
    <lineage>
        <taxon>Eukaryota</taxon>
        <taxon>Metazoa</taxon>
        <taxon>Chordata</taxon>
        <taxon>Craniata</taxon>
        <taxon>Vertebrata</taxon>
        <taxon>Euteleostomi</taxon>
        <taxon>Mammalia</taxon>
        <taxon>Eutheria</taxon>
        <taxon>Euarchontoglires</taxon>
        <taxon>Primates</taxon>
        <taxon>Haplorrhini</taxon>
        <taxon>Platyrrhini</taxon>
        <taxon>Cebidae</taxon>
        <taxon>Callitrichinae</taxon>
        <taxon>Saguinus</taxon>
    </lineage>
</organism>
<name>A0ABQ9UG09_SAGOE</name>
<keyword evidence="2" id="KW-1185">Reference proteome</keyword>
<comment type="caution">
    <text evidence="1">The sequence shown here is derived from an EMBL/GenBank/DDBJ whole genome shotgun (WGS) entry which is preliminary data.</text>
</comment>
<dbReference type="EMBL" id="JASSZA010000012">
    <property type="protein sequence ID" value="KAK2096028.1"/>
    <property type="molecule type" value="Genomic_DNA"/>
</dbReference>
<gene>
    <name evidence="1" type="ORF">P7K49_025062</name>
</gene>
<reference evidence="1 2" key="1">
    <citation type="submission" date="2023-05" db="EMBL/GenBank/DDBJ databases">
        <title>B98-5 Cell Line De Novo Hybrid Assembly: An Optical Mapping Approach.</title>
        <authorList>
            <person name="Kananen K."/>
            <person name="Auerbach J.A."/>
            <person name="Kautto E."/>
            <person name="Blachly J.S."/>
        </authorList>
    </citation>
    <scope>NUCLEOTIDE SEQUENCE [LARGE SCALE GENOMIC DNA]</scope>
    <source>
        <strain evidence="1">B95-8</strain>
        <tissue evidence="1">Cell line</tissue>
    </source>
</reference>
<evidence type="ECO:0000313" key="2">
    <source>
        <dbReference type="Proteomes" id="UP001266305"/>
    </source>
</evidence>
<accession>A0ABQ9UG09</accession>
<evidence type="ECO:0000313" key="1">
    <source>
        <dbReference type="EMBL" id="KAK2096028.1"/>
    </source>
</evidence>
<protein>
    <submittedName>
        <fullName evidence="1">Uncharacterized protein</fullName>
    </submittedName>
</protein>
<dbReference type="Proteomes" id="UP001266305">
    <property type="component" value="Unassembled WGS sequence"/>
</dbReference>
<proteinExistence type="predicted"/>
<feature type="non-terminal residue" evidence="1">
    <location>
        <position position="93"/>
    </location>
</feature>